<dbReference type="RefSeq" id="WP_074841454.1">
    <property type="nucleotide sequence ID" value="NZ_CP047056.1"/>
</dbReference>
<feature type="transmembrane region" description="Helical" evidence="1">
    <location>
        <begin position="50"/>
        <end position="73"/>
    </location>
</feature>
<feature type="transmembrane region" description="Helical" evidence="1">
    <location>
        <begin position="118"/>
        <end position="143"/>
    </location>
</feature>
<dbReference type="AlphaFoldDB" id="A0A662ZBP2"/>
<dbReference type="Pfam" id="PF19700">
    <property type="entry name" value="DUF6198"/>
    <property type="match status" value="1"/>
</dbReference>
<gene>
    <name evidence="2" type="ORF">SAMN04487865_105918</name>
</gene>
<evidence type="ECO:0000313" key="3">
    <source>
        <dbReference type="Proteomes" id="UP000243374"/>
    </source>
</evidence>
<keyword evidence="1" id="KW-0812">Transmembrane</keyword>
<dbReference type="PANTHER" id="PTHR40078:SF1">
    <property type="entry name" value="INTEGRAL MEMBRANE PROTEIN"/>
    <property type="match status" value="1"/>
</dbReference>
<name>A0A662ZBP2_9GAMM</name>
<accession>A0A662ZBP2</accession>
<feature type="transmembrane region" description="Helical" evidence="1">
    <location>
        <begin position="85"/>
        <end position="106"/>
    </location>
</feature>
<proteinExistence type="predicted"/>
<protein>
    <recommendedName>
        <fullName evidence="4">Membrane protein YczE</fullName>
    </recommendedName>
</protein>
<dbReference type="PROSITE" id="PS51257">
    <property type="entry name" value="PROKAR_LIPOPROTEIN"/>
    <property type="match status" value="1"/>
</dbReference>
<reference evidence="2 3" key="1">
    <citation type="submission" date="2016-10" db="EMBL/GenBank/DDBJ databases">
        <authorList>
            <person name="Varghese N."/>
            <person name="Submissions S."/>
        </authorList>
    </citation>
    <scope>NUCLEOTIDE SEQUENCE [LARGE SCALE GENOMIC DNA]</scope>
    <source>
        <strain evidence="2 3">22B</strain>
    </source>
</reference>
<sequence length="224" mass="25094">MSKKEASRRYFLFLLSVVLQGCAIACITFADIGTTPVSSANYVFSLHSDYTFGETSLIFNILLIVLQIMFIAIGPDSFKDHWINILVQIPFVVVFSYMIDAATFFLRMMLPDTLTYLISWGLVIGGTLLLSFSISLSVIANVAMLSGEYFVKVFHPLIHRSFSFVKTFFDIFLVATACITSFIFTDFSCVEGVREGTLYGALLTGPTVHLIVPRLQKLKDFLTR</sequence>
<keyword evidence="3" id="KW-1185">Reference proteome</keyword>
<dbReference type="PANTHER" id="PTHR40078">
    <property type="entry name" value="INTEGRAL MEMBRANE PROTEIN-RELATED"/>
    <property type="match status" value="1"/>
</dbReference>
<keyword evidence="1" id="KW-1133">Transmembrane helix</keyword>
<evidence type="ECO:0000256" key="1">
    <source>
        <dbReference type="SAM" id="Phobius"/>
    </source>
</evidence>
<dbReference type="Proteomes" id="UP000243374">
    <property type="component" value="Unassembled WGS sequence"/>
</dbReference>
<evidence type="ECO:0000313" key="2">
    <source>
        <dbReference type="EMBL" id="SFK35352.1"/>
    </source>
</evidence>
<feature type="transmembrane region" description="Helical" evidence="1">
    <location>
        <begin position="196"/>
        <end position="215"/>
    </location>
</feature>
<feature type="transmembrane region" description="Helical" evidence="1">
    <location>
        <begin position="12"/>
        <end position="30"/>
    </location>
</feature>
<dbReference type="OrthoDB" id="7060004at2"/>
<keyword evidence="1" id="KW-0472">Membrane</keyword>
<evidence type="ECO:0008006" key="4">
    <source>
        <dbReference type="Google" id="ProtNLM"/>
    </source>
</evidence>
<organism evidence="2 3">
    <name type="scientific">Succinivibrio dextrinosolvens</name>
    <dbReference type="NCBI Taxonomy" id="83771"/>
    <lineage>
        <taxon>Bacteria</taxon>
        <taxon>Pseudomonadati</taxon>
        <taxon>Pseudomonadota</taxon>
        <taxon>Gammaproteobacteria</taxon>
        <taxon>Aeromonadales</taxon>
        <taxon>Succinivibrionaceae</taxon>
        <taxon>Succinivibrio</taxon>
    </lineage>
</organism>
<dbReference type="EMBL" id="FOSF01000059">
    <property type="protein sequence ID" value="SFK35352.1"/>
    <property type="molecule type" value="Genomic_DNA"/>
</dbReference>
<feature type="transmembrane region" description="Helical" evidence="1">
    <location>
        <begin position="164"/>
        <end position="184"/>
    </location>
</feature>
<dbReference type="InterPro" id="IPR038750">
    <property type="entry name" value="YczE/YyaS-like"/>
</dbReference>